<organism evidence="1 2">
    <name type="scientific">Tectimicrobiota bacterium</name>
    <dbReference type="NCBI Taxonomy" id="2528274"/>
    <lineage>
        <taxon>Bacteria</taxon>
        <taxon>Pseudomonadati</taxon>
        <taxon>Nitrospinota/Tectimicrobiota group</taxon>
        <taxon>Candidatus Tectimicrobiota</taxon>
    </lineage>
</organism>
<evidence type="ECO:0000313" key="2">
    <source>
        <dbReference type="Proteomes" id="UP000712673"/>
    </source>
</evidence>
<dbReference type="Proteomes" id="UP000712673">
    <property type="component" value="Unassembled WGS sequence"/>
</dbReference>
<dbReference type="EMBL" id="VGLS01001029">
    <property type="protein sequence ID" value="MBM3226737.1"/>
    <property type="molecule type" value="Genomic_DNA"/>
</dbReference>
<reference evidence="1" key="1">
    <citation type="submission" date="2019-03" db="EMBL/GenBank/DDBJ databases">
        <title>Lake Tanganyika Metagenome-Assembled Genomes (MAGs).</title>
        <authorList>
            <person name="Tran P."/>
        </authorList>
    </citation>
    <scope>NUCLEOTIDE SEQUENCE</scope>
    <source>
        <strain evidence="1">K_DeepCast_65m_m2_066</strain>
    </source>
</reference>
<dbReference type="AlphaFoldDB" id="A0A938B310"/>
<name>A0A938B310_UNCTE</name>
<accession>A0A938B310</accession>
<proteinExistence type="predicted"/>
<evidence type="ECO:0000313" key="1">
    <source>
        <dbReference type="EMBL" id="MBM3226737.1"/>
    </source>
</evidence>
<evidence type="ECO:0008006" key="3">
    <source>
        <dbReference type="Google" id="ProtNLM"/>
    </source>
</evidence>
<feature type="non-terminal residue" evidence="1">
    <location>
        <position position="103"/>
    </location>
</feature>
<sequence>MAPAYARFDLGDHLMQTDRSAFLALGYTGAFRTEDYPDWHRGRRTYAVWVLELVEPDILAYMQRIQSYFDDLCVHPYRRQPHVTVFVSGFVAACRQWEDDYTP</sequence>
<protein>
    <recommendedName>
        <fullName evidence="3">2'-5' RNA ligase family protein</fullName>
    </recommendedName>
</protein>
<gene>
    <name evidence="1" type="ORF">FJZ47_23480</name>
</gene>
<comment type="caution">
    <text evidence="1">The sequence shown here is derived from an EMBL/GenBank/DDBJ whole genome shotgun (WGS) entry which is preliminary data.</text>
</comment>